<accession>A0AAV4SRV3</accession>
<organism evidence="1 2">
    <name type="scientific">Caerostris extrusa</name>
    <name type="common">Bark spider</name>
    <name type="synonym">Caerostris bankana</name>
    <dbReference type="NCBI Taxonomy" id="172846"/>
    <lineage>
        <taxon>Eukaryota</taxon>
        <taxon>Metazoa</taxon>
        <taxon>Ecdysozoa</taxon>
        <taxon>Arthropoda</taxon>
        <taxon>Chelicerata</taxon>
        <taxon>Arachnida</taxon>
        <taxon>Araneae</taxon>
        <taxon>Araneomorphae</taxon>
        <taxon>Entelegynae</taxon>
        <taxon>Araneoidea</taxon>
        <taxon>Araneidae</taxon>
        <taxon>Caerostris</taxon>
    </lineage>
</organism>
<dbReference type="Proteomes" id="UP001054945">
    <property type="component" value="Unassembled WGS sequence"/>
</dbReference>
<evidence type="ECO:0000313" key="1">
    <source>
        <dbReference type="EMBL" id="GIY35177.1"/>
    </source>
</evidence>
<name>A0AAV4SRV3_CAEEX</name>
<comment type="caution">
    <text evidence="1">The sequence shown here is derived from an EMBL/GenBank/DDBJ whole genome shotgun (WGS) entry which is preliminary data.</text>
</comment>
<gene>
    <name evidence="1" type="ORF">CEXT_688561</name>
</gene>
<dbReference type="AlphaFoldDB" id="A0AAV4SRV3"/>
<reference evidence="1 2" key="1">
    <citation type="submission" date="2021-06" db="EMBL/GenBank/DDBJ databases">
        <title>Caerostris extrusa draft genome.</title>
        <authorList>
            <person name="Kono N."/>
            <person name="Arakawa K."/>
        </authorList>
    </citation>
    <scope>NUCLEOTIDE SEQUENCE [LARGE SCALE GENOMIC DNA]</scope>
</reference>
<dbReference type="EMBL" id="BPLR01009869">
    <property type="protein sequence ID" value="GIY35177.1"/>
    <property type="molecule type" value="Genomic_DNA"/>
</dbReference>
<keyword evidence="2" id="KW-1185">Reference proteome</keyword>
<protein>
    <submittedName>
        <fullName evidence="1">Uncharacterized protein</fullName>
    </submittedName>
</protein>
<evidence type="ECO:0000313" key="2">
    <source>
        <dbReference type="Proteomes" id="UP001054945"/>
    </source>
</evidence>
<sequence length="91" mass="10296">MMLAIFKAGKMGWRQRSSAQVCVKNIDNCFSSIDARKMPIVMLLSECEMASLHLVTWAGISQQPAHKIFVPFQTYSANKCNVRRPKFTMAV</sequence>
<proteinExistence type="predicted"/>